<accession>A0A7E4W097</accession>
<dbReference type="PANTHER" id="PTHR22803">
    <property type="entry name" value="MANNOSE, PHOSPHOLIPASE, LECTIN RECEPTOR RELATED"/>
    <property type="match status" value="1"/>
</dbReference>
<dbReference type="PROSITE" id="PS50041">
    <property type="entry name" value="C_TYPE_LECTIN_2"/>
    <property type="match status" value="1"/>
</dbReference>
<evidence type="ECO:0000259" key="1">
    <source>
        <dbReference type="PROSITE" id="PS50041"/>
    </source>
</evidence>
<organism evidence="2 3">
    <name type="scientific">Panagrellus redivivus</name>
    <name type="common">Microworm</name>
    <dbReference type="NCBI Taxonomy" id="6233"/>
    <lineage>
        <taxon>Eukaryota</taxon>
        <taxon>Metazoa</taxon>
        <taxon>Ecdysozoa</taxon>
        <taxon>Nematoda</taxon>
        <taxon>Chromadorea</taxon>
        <taxon>Rhabditida</taxon>
        <taxon>Tylenchina</taxon>
        <taxon>Panagrolaimomorpha</taxon>
        <taxon>Panagrolaimoidea</taxon>
        <taxon>Panagrolaimidae</taxon>
        <taxon>Panagrellus</taxon>
    </lineage>
</organism>
<dbReference type="WBParaSite" id="Pan_g4875.t1">
    <property type="protein sequence ID" value="Pan_g4875.t1"/>
    <property type="gene ID" value="Pan_g4875"/>
</dbReference>
<reference evidence="3" key="2">
    <citation type="submission" date="2020-10" db="UniProtKB">
        <authorList>
            <consortium name="WormBaseParasite"/>
        </authorList>
    </citation>
    <scope>IDENTIFICATION</scope>
</reference>
<dbReference type="SUPFAM" id="SSF56436">
    <property type="entry name" value="C-type lectin-like"/>
    <property type="match status" value="1"/>
</dbReference>
<keyword evidence="2" id="KW-1185">Reference proteome</keyword>
<proteinExistence type="predicted"/>
<dbReference type="Gene3D" id="3.10.100.10">
    <property type="entry name" value="Mannose-Binding Protein A, subunit A"/>
    <property type="match status" value="1"/>
</dbReference>
<evidence type="ECO:0000313" key="2">
    <source>
        <dbReference type="Proteomes" id="UP000492821"/>
    </source>
</evidence>
<protein>
    <submittedName>
        <fullName evidence="3">C-type lectin domain-containing protein</fullName>
    </submittedName>
</protein>
<dbReference type="Pfam" id="PF00059">
    <property type="entry name" value="Lectin_C"/>
    <property type="match status" value="1"/>
</dbReference>
<dbReference type="AlphaFoldDB" id="A0A7E4W097"/>
<sequence>MTCPGAPWILQTFDDESYCYAVITYTYDDSQLTYDKPASDCAALPGGNGKLASIHSIDENEYILSGLSCAKPSLYRTVIGIVVSDSTFVWDDGTSLSYTNWAPAQPGNKYPYYMTVMLEDGSWKTIDGMDAKYNTAIACKMAPTTLSV</sequence>
<dbReference type="InterPro" id="IPR016186">
    <property type="entry name" value="C-type_lectin-like/link_sf"/>
</dbReference>
<evidence type="ECO:0000313" key="3">
    <source>
        <dbReference type="WBParaSite" id="Pan_g4875.t1"/>
    </source>
</evidence>
<dbReference type="InterPro" id="IPR016187">
    <property type="entry name" value="CTDL_fold"/>
</dbReference>
<reference evidence="2" key="1">
    <citation type="journal article" date="2013" name="Genetics">
        <title>The draft genome and transcriptome of Panagrellus redivivus are shaped by the harsh demands of a free-living lifestyle.</title>
        <authorList>
            <person name="Srinivasan J."/>
            <person name="Dillman A.R."/>
            <person name="Macchietto M.G."/>
            <person name="Heikkinen L."/>
            <person name="Lakso M."/>
            <person name="Fracchia K.M."/>
            <person name="Antoshechkin I."/>
            <person name="Mortazavi A."/>
            <person name="Wong G."/>
            <person name="Sternberg P.W."/>
        </authorList>
    </citation>
    <scope>NUCLEOTIDE SEQUENCE [LARGE SCALE GENOMIC DNA]</scope>
    <source>
        <strain evidence="2">MT8872</strain>
    </source>
</reference>
<dbReference type="Proteomes" id="UP000492821">
    <property type="component" value="Unassembled WGS sequence"/>
</dbReference>
<dbReference type="InterPro" id="IPR001304">
    <property type="entry name" value="C-type_lectin-like"/>
</dbReference>
<dbReference type="InterPro" id="IPR050111">
    <property type="entry name" value="C-type_lectin/snaclec_domain"/>
</dbReference>
<dbReference type="SMART" id="SM00034">
    <property type="entry name" value="CLECT"/>
    <property type="match status" value="1"/>
</dbReference>
<feature type="domain" description="C-type lectin" evidence="1">
    <location>
        <begin position="15"/>
        <end position="124"/>
    </location>
</feature>
<name>A0A7E4W097_PANRE</name>